<evidence type="ECO:0000313" key="2">
    <source>
        <dbReference type="Proteomes" id="UP000278149"/>
    </source>
</evidence>
<dbReference type="EMBL" id="RCOR01000014">
    <property type="protein sequence ID" value="RSN70114.1"/>
    <property type="molecule type" value="Genomic_DNA"/>
</dbReference>
<gene>
    <name evidence="1" type="ORF">D9Q81_02075</name>
</gene>
<name>A0A3R9QRQ6_9CREN</name>
<protein>
    <submittedName>
        <fullName evidence="1">Uncharacterized protein</fullName>
    </submittedName>
</protein>
<reference evidence="1 2" key="1">
    <citation type="submission" date="2018-10" db="EMBL/GenBank/DDBJ databases">
        <title>Co-occurring genomic capacity for anaerobic methane metabolism and dissimilatory sulfite reduction discovered in the Korarchaeota.</title>
        <authorList>
            <person name="Mckay L.J."/>
            <person name="Dlakic M."/>
            <person name="Fields M.W."/>
            <person name="Delmont T.O."/>
            <person name="Eren A.M."/>
            <person name="Jay Z.J."/>
            <person name="Klingelsmith K.B."/>
            <person name="Rusch D.B."/>
            <person name="Inskeep W.P."/>
        </authorList>
    </citation>
    <scope>NUCLEOTIDE SEQUENCE [LARGE SCALE GENOMIC DNA]</scope>
    <source>
        <strain evidence="1 2">WS</strain>
    </source>
</reference>
<dbReference type="Proteomes" id="UP000278149">
    <property type="component" value="Unassembled WGS sequence"/>
</dbReference>
<dbReference type="RefSeq" id="WP_125740893.1">
    <property type="nucleotide sequence ID" value="NZ_RCOR01000014.1"/>
</dbReference>
<organism evidence="1 2">
    <name type="scientific">Candidatus Korarchaeum cryptofilum</name>
    <dbReference type="NCBI Taxonomy" id="498846"/>
    <lineage>
        <taxon>Archaea</taxon>
        <taxon>Thermoproteota</taxon>
        <taxon>Candidatus Korarchaeia</taxon>
        <taxon>Candidatus Korarchaeales</taxon>
        <taxon>Candidatus Korarchaeaceae</taxon>
        <taxon>Candidatus Korarchaeum</taxon>
    </lineage>
</organism>
<proteinExistence type="predicted"/>
<accession>A0A3R9QRQ6</accession>
<evidence type="ECO:0000313" key="1">
    <source>
        <dbReference type="EMBL" id="RSN70114.1"/>
    </source>
</evidence>
<dbReference type="AlphaFoldDB" id="A0A3R9QRQ6"/>
<sequence>MLLKICPPQAKADAMREEVRSLLDSGRKLVILSYEPRTLNAIEDLIRERRDVLIIPSFSSPTVRSLMLFTDSLKFSSGLVDEIFGAYLSAASSSPEPYKLQRSFLLLLNMIKSAERQCGSSVSMYTTESEVPEWFLRIFDSVEVI</sequence>
<comment type="caution">
    <text evidence="1">The sequence shown here is derived from an EMBL/GenBank/DDBJ whole genome shotgun (WGS) entry which is preliminary data.</text>
</comment>